<proteinExistence type="predicted"/>
<evidence type="ECO:0000259" key="3">
    <source>
        <dbReference type="Pfam" id="PF01757"/>
    </source>
</evidence>
<feature type="compositionally biased region" description="Low complexity" evidence="1">
    <location>
        <begin position="501"/>
        <end position="514"/>
    </location>
</feature>
<evidence type="ECO:0000313" key="5">
    <source>
        <dbReference type="Proteomes" id="UP000660454"/>
    </source>
</evidence>
<name>A0ABQ4H1H6_9ACTN</name>
<feature type="transmembrane region" description="Helical" evidence="2">
    <location>
        <begin position="420"/>
        <end position="441"/>
    </location>
</feature>
<keyword evidence="2" id="KW-0472">Membrane</keyword>
<feature type="transmembrane region" description="Helical" evidence="2">
    <location>
        <begin position="189"/>
        <end position="211"/>
    </location>
</feature>
<evidence type="ECO:0000256" key="1">
    <source>
        <dbReference type="SAM" id="MobiDB-lite"/>
    </source>
</evidence>
<feature type="transmembrane region" description="Helical" evidence="2">
    <location>
        <begin position="98"/>
        <end position="118"/>
    </location>
</feature>
<feature type="transmembrane region" description="Helical" evidence="2">
    <location>
        <begin position="270"/>
        <end position="286"/>
    </location>
</feature>
<feature type="transmembrane region" description="Helical" evidence="2">
    <location>
        <begin position="138"/>
        <end position="158"/>
    </location>
</feature>
<feature type="transmembrane region" description="Helical" evidence="2">
    <location>
        <begin position="244"/>
        <end position="263"/>
    </location>
</feature>
<keyword evidence="2" id="KW-0812">Transmembrane</keyword>
<dbReference type="InterPro" id="IPR050879">
    <property type="entry name" value="Acyltransferase_3"/>
</dbReference>
<dbReference type="Proteomes" id="UP000660454">
    <property type="component" value="Unassembled WGS sequence"/>
</dbReference>
<feature type="transmembrane region" description="Helical" evidence="2">
    <location>
        <begin position="352"/>
        <end position="370"/>
    </location>
</feature>
<dbReference type="PANTHER" id="PTHR23028">
    <property type="entry name" value="ACETYLTRANSFERASE"/>
    <property type="match status" value="1"/>
</dbReference>
<evidence type="ECO:0000256" key="2">
    <source>
        <dbReference type="SAM" id="Phobius"/>
    </source>
</evidence>
<dbReference type="RefSeq" id="WP_373308365.1">
    <property type="nucleotide sequence ID" value="NZ_BOOF01000082.1"/>
</dbReference>
<feature type="transmembrane region" description="Helical" evidence="2">
    <location>
        <begin position="382"/>
        <end position="400"/>
    </location>
</feature>
<reference evidence="4 5" key="1">
    <citation type="submission" date="2021-01" db="EMBL/GenBank/DDBJ databases">
        <title>Whole genome shotgun sequence of Microbispora siamensis NBRC 104113.</title>
        <authorList>
            <person name="Komaki H."/>
            <person name="Tamura T."/>
        </authorList>
    </citation>
    <scope>NUCLEOTIDE SEQUENCE [LARGE SCALE GENOMIC DNA]</scope>
    <source>
        <strain evidence="4 5">NBRC 104113</strain>
    </source>
</reference>
<feature type="transmembrane region" description="Helical" evidence="2">
    <location>
        <begin position="292"/>
        <end position="311"/>
    </location>
</feature>
<feature type="transmembrane region" description="Helical" evidence="2">
    <location>
        <begin position="323"/>
        <end position="340"/>
    </location>
</feature>
<dbReference type="PANTHER" id="PTHR23028:SF131">
    <property type="entry name" value="BLR2367 PROTEIN"/>
    <property type="match status" value="1"/>
</dbReference>
<keyword evidence="5" id="KW-1185">Reference proteome</keyword>
<dbReference type="InterPro" id="IPR002656">
    <property type="entry name" value="Acyl_transf_3_dom"/>
</dbReference>
<dbReference type="Pfam" id="PF01757">
    <property type="entry name" value="Acyl_transf_3"/>
    <property type="match status" value="1"/>
</dbReference>
<feature type="domain" description="Acyltransferase 3" evidence="3">
    <location>
        <begin position="62"/>
        <end position="437"/>
    </location>
</feature>
<feature type="region of interest" description="Disordered" evidence="1">
    <location>
        <begin position="40"/>
        <end position="61"/>
    </location>
</feature>
<comment type="caution">
    <text evidence="4">The sequence shown here is derived from an EMBL/GenBank/DDBJ whole genome shotgun (WGS) entry which is preliminary data.</text>
</comment>
<organism evidence="4 5">
    <name type="scientific">Microbispora siamensis</name>
    <dbReference type="NCBI Taxonomy" id="564413"/>
    <lineage>
        <taxon>Bacteria</taxon>
        <taxon>Bacillati</taxon>
        <taxon>Actinomycetota</taxon>
        <taxon>Actinomycetes</taxon>
        <taxon>Streptosporangiales</taxon>
        <taxon>Streptosporangiaceae</taxon>
        <taxon>Microbispora</taxon>
    </lineage>
</organism>
<gene>
    <name evidence="4" type="ORF">Msi02_83590</name>
</gene>
<sequence length="514" mass="55025">MEARERPLGAAAIGAAHDSPRLTSYPDRMFVDAVETSRSGVREEALPAPARPQPPSPGPRQGWLDALRGMAALVVVFEHSLDALFPEVRAGAGPWFDFGQYGVLVFFLVSGYVVPVSLERRGSVGGFWINRVFRLYPLWLVAAAAGTVFGAEGVYSALPDQLADNPGISVLAHLTMLQDFLQVVSVVNVFWTLSYEMVFYLLVTAMFVAGVHRASATGMLAFAVAALTVGGLLPAGALSRGAGTAQVVVITAVVLLAAAASLACRGRLRVCGTAAAAVLALVLLGVNSRIGAWQSLAILATMFAGTVLYRLDRGQLRWKRSGWALACVPVASIAAAWAFGPGWGMPDDQALAFTRGWSTAVAAAWATFLAARLLRHRPMPRVLVWLGLISYSVYLLHPLAVQVLRRLTMDPGRFSLAERLAMAVLLLAVVLVCSAVTYRAVERPAQSLGRHLSRRARSRAFTTQTLTTQTLPAETFAADRAGVRPPGRPPRRRRPRPSPSPAAVRPGRSTRPPG</sequence>
<keyword evidence="2" id="KW-1133">Transmembrane helix</keyword>
<feature type="region of interest" description="Disordered" evidence="1">
    <location>
        <begin position="472"/>
        <end position="514"/>
    </location>
</feature>
<dbReference type="EMBL" id="BOOF01000082">
    <property type="protein sequence ID" value="GIH67542.1"/>
    <property type="molecule type" value="Genomic_DNA"/>
</dbReference>
<feature type="compositionally biased region" description="Pro residues" evidence="1">
    <location>
        <begin position="49"/>
        <end position="58"/>
    </location>
</feature>
<evidence type="ECO:0000313" key="4">
    <source>
        <dbReference type="EMBL" id="GIH67542.1"/>
    </source>
</evidence>
<accession>A0ABQ4H1H6</accession>
<protein>
    <recommendedName>
        <fullName evidence="3">Acyltransferase 3 domain-containing protein</fullName>
    </recommendedName>
</protein>
<feature type="transmembrane region" description="Helical" evidence="2">
    <location>
        <begin position="218"/>
        <end position="238"/>
    </location>
</feature>